<dbReference type="PANTHER" id="PTHR45708:SF47">
    <property type="entry name" value="ENDOCHITINASE A"/>
    <property type="match status" value="1"/>
</dbReference>
<organism evidence="3 4">
    <name type="scientific">Diaporthe australafricana</name>
    <dbReference type="NCBI Taxonomy" id="127596"/>
    <lineage>
        <taxon>Eukaryota</taxon>
        <taxon>Fungi</taxon>
        <taxon>Dikarya</taxon>
        <taxon>Ascomycota</taxon>
        <taxon>Pezizomycotina</taxon>
        <taxon>Sordariomycetes</taxon>
        <taxon>Sordariomycetidae</taxon>
        <taxon>Diaporthales</taxon>
        <taxon>Diaporthaceae</taxon>
        <taxon>Diaporthe</taxon>
    </lineage>
</organism>
<accession>A0ABR3WLH8</accession>
<reference evidence="3 4" key="1">
    <citation type="journal article" date="2024" name="IMA Fungus">
        <title>IMA Genome - F19 : A genome assembly and annotation guide to empower mycologists, including annotated draft genome sequences of Ceratocystis pirilliformis, Diaporthe australafricana, Fusarium ophioides, Paecilomyces lecythidis, and Sporothrix stenoceras.</title>
        <authorList>
            <person name="Aylward J."/>
            <person name="Wilson A.M."/>
            <person name="Visagie C.M."/>
            <person name="Spraker J."/>
            <person name="Barnes I."/>
            <person name="Buitendag C."/>
            <person name="Ceriani C."/>
            <person name="Del Mar Angel L."/>
            <person name="du Plessis D."/>
            <person name="Fuchs T."/>
            <person name="Gasser K."/>
            <person name="Kramer D."/>
            <person name="Li W."/>
            <person name="Munsamy K."/>
            <person name="Piso A."/>
            <person name="Price J.L."/>
            <person name="Sonnekus B."/>
            <person name="Thomas C."/>
            <person name="van der Nest A."/>
            <person name="van Dijk A."/>
            <person name="van Heerden A."/>
            <person name="van Vuuren N."/>
            <person name="Yilmaz N."/>
            <person name="Duong T.A."/>
            <person name="van der Merwe N.A."/>
            <person name="Wingfield M.J."/>
            <person name="Wingfield B.D."/>
        </authorList>
    </citation>
    <scope>NUCLEOTIDE SEQUENCE [LARGE SCALE GENOMIC DNA]</scope>
    <source>
        <strain evidence="3 4">CMW 18300</strain>
    </source>
</reference>
<keyword evidence="3" id="KW-0378">Hydrolase</keyword>
<proteinExistence type="predicted"/>
<dbReference type="PANTHER" id="PTHR45708">
    <property type="entry name" value="ENDOCHITINASE"/>
    <property type="match status" value="1"/>
</dbReference>
<dbReference type="InterPro" id="IPR050542">
    <property type="entry name" value="Glycosyl_Hydrlase18_Chitinase"/>
</dbReference>
<name>A0ABR3WLH8_9PEZI</name>
<keyword evidence="3" id="KW-0326">Glycosidase</keyword>
<gene>
    <name evidence="3" type="primary">CHT2_4</name>
    <name evidence="3" type="ORF">Daus18300_007750</name>
</gene>
<feature type="signal peptide" evidence="1">
    <location>
        <begin position="1"/>
        <end position="20"/>
    </location>
</feature>
<protein>
    <submittedName>
        <fullName evidence="3">Chitinase 2</fullName>
        <ecNumber evidence="3">3.2.1.14</ecNumber>
    </submittedName>
</protein>
<dbReference type="SUPFAM" id="SSF51445">
    <property type="entry name" value="(Trans)glycosidases"/>
    <property type="match status" value="1"/>
</dbReference>
<dbReference type="GO" id="GO:0008843">
    <property type="term" value="F:endochitinase activity"/>
    <property type="evidence" value="ECO:0007669"/>
    <property type="project" value="UniProtKB-EC"/>
</dbReference>
<dbReference type="PROSITE" id="PS51910">
    <property type="entry name" value="GH18_2"/>
    <property type="match status" value="1"/>
</dbReference>
<dbReference type="Proteomes" id="UP001583177">
    <property type="component" value="Unassembled WGS sequence"/>
</dbReference>
<evidence type="ECO:0000259" key="2">
    <source>
        <dbReference type="PROSITE" id="PS51910"/>
    </source>
</evidence>
<keyword evidence="1" id="KW-0732">Signal</keyword>
<feature type="chain" id="PRO_5046106673" evidence="1">
    <location>
        <begin position="21"/>
        <end position="387"/>
    </location>
</feature>
<dbReference type="InterPro" id="IPR017853">
    <property type="entry name" value="GH"/>
</dbReference>
<dbReference type="EMBL" id="JAWRVE010000069">
    <property type="protein sequence ID" value="KAL1864327.1"/>
    <property type="molecule type" value="Genomic_DNA"/>
</dbReference>
<evidence type="ECO:0000313" key="3">
    <source>
        <dbReference type="EMBL" id="KAL1864327.1"/>
    </source>
</evidence>
<dbReference type="Pfam" id="PF00704">
    <property type="entry name" value="Glyco_hydro_18"/>
    <property type="match status" value="1"/>
</dbReference>
<keyword evidence="4" id="KW-1185">Reference proteome</keyword>
<dbReference type="EC" id="3.2.1.14" evidence="3"/>
<feature type="domain" description="GH18" evidence="2">
    <location>
        <begin position="28"/>
        <end position="369"/>
    </location>
</feature>
<evidence type="ECO:0000256" key="1">
    <source>
        <dbReference type="SAM" id="SignalP"/>
    </source>
</evidence>
<evidence type="ECO:0000313" key="4">
    <source>
        <dbReference type="Proteomes" id="UP001583177"/>
    </source>
</evidence>
<dbReference type="Gene3D" id="3.20.20.80">
    <property type="entry name" value="Glycosidases"/>
    <property type="match status" value="1"/>
</dbReference>
<dbReference type="InterPro" id="IPR001223">
    <property type="entry name" value="Glyco_hydro18_cat"/>
</dbReference>
<sequence>MASIRSIAVFLSSYVALVSAQFNINGKTNNVVYYGQGPDQLGLLHYCQQPEIDAIALSFVYLFPAQANGYPGTNYGNQCSGAVYPGPGYNGLLNSSADALQASCPQLAADIVTCQRTYQKKVFLALGGQEGDYDISGATDGVRFANMLFGMFGPRNRIWVKAGLPRPLDVPGDTSGSPVDGYTLDIEHPADDGGAGYIAFAQQLRRLFPASPQVGLMLTAAPQCVVPDASMGQLIATVPFDALFIQFYNTPACSARSWVNANPTYTPGTRPASDGGFTFVSWAAAAAAGASAAAKLYIGLPGSVDAVDDPTYYLSENETQNLVDAYFCERNFGGVAIYDASYADENVDAAGLTYAQFTKKVLTDALANPVVRRCSGATPGETVPGSS</sequence>
<comment type="caution">
    <text evidence="3">The sequence shown here is derived from an EMBL/GenBank/DDBJ whole genome shotgun (WGS) entry which is preliminary data.</text>
</comment>